<accession>A0ABU7W8N4</accession>
<evidence type="ECO:0000256" key="1">
    <source>
        <dbReference type="SAM" id="SignalP"/>
    </source>
</evidence>
<feature type="signal peptide" evidence="1">
    <location>
        <begin position="1"/>
        <end position="22"/>
    </location>
</feature>
<name>A0ABU7W8N4_9FLAO</name>
<proteinExistence type="predicted"/>
<comment type="caution">
    <text evidence="2">The sequence shown here is derived from an EMBL/GenBank/DDBJ whole genome shotgun (WGS) entry which is preliminary data.</text>
</comment>
<feature type="chain" id="PRO_5046630785" evidence="1">
    <location>
        <begin position="23"/>
        <end position="380"/>
    </location>
</feature>
<evidence type="ECO:0000313" key="2">
    <source>
        <dbReference type="EMBL" id="MEF3079494.1"/>
    </source>
</evidence>
<reference evidence="2 3" key="1">
    <citation type="submission" date="2024-02" db="EMBL/GenBank/DDBJ databases">
        <title>Winogradskyella poriferorum JCM 12885.</title>
        <authorList>
            <person name="Zhang D.-F."/>
            <person name="Fu Z.-Y."/>
        </authorList>
    </citation>
    <scope>NUCLEOTIDE SEQUENCE [LARGE SCALE GENOMIC DNA]</scope>
    <source>
        <strain evidence="2 3">JCM 12885</strain>
    </source>
</reference>
<dbReference type="RefSeq" id="WP_331810252.1">
    <property type="nucleotide sequence ID" value="NZ_JAZHOU010000003.1"/>
</dbReference>
<protein>
    <submittedName>
        <fullName evidence="2">Uncharacterized protein</fullName>
    </submittedName>
</protein>
<evidence type="ECO:0000313" key="3">
    <source>
        <dbReference type="Proteomes" id="UP001356704"/>
    </source>
</evidence>
<organism evidence="2 3">
    <name type="scientific">Winogradskyella poriferorum</name>
    <dbReference type="NCBI Taxonomy" id="307627"/>
    <lineage>
        <taxon>Bacteria</taxon>
        <taxon>Pseudomonadati</taxon>
        <taxon>Bacteroidota</taxon>
        <taxon>Flavobacteriia</taxon>
        <taxon>Flavobacteriales</taxon>
        <taxon>Flavobacteriaceae</taxon>
        <taxon>Winogradskyella</taxon>
    </lineage>
</organism>
<keyword evidence="1" id="KW-0732">Signal</keyword>
<dbReference type="EMBL" id="JAZHOU010000003">
    <property type="protein sequence ID" value="MEF3079494.1"/>
    <property type="molecule type" value="Genomic_DNA"/>
</dbReference>
<keyword evidence="3" id="KW-1185">Reference proteome</keyword>
<sequence length="380" mass="44150">MRILKISFYFFITLLVSFALNAQNKDVHEIELLPNETETVLSTDFYISEIIDNRIIKSNIGIAQKGLMNRKVLSDFSKDFDREILDYLETILPIDSSKTALSLRINQLLISEHTGAFKETGKAIVRLNVLVKLNDSIYGNYGSFEASRSKNSMDVTRKHDDRIRAVLKDCLMQFDSLDREVLVLKKLNPFSPESVKVLNDSIKQGFFETYMELANNSPIRDINFKIQNRTTDEKLHLKDTIINKKIMHFAYNDGENTYLNASTYSGERHYVKTDRFDDFLIFSDVFVNQDNVSGMSLAFGVLGVLMSNEHQTVLFDLSTGQFYPMTRTKMRLLLKKDYPEFYKKYKRNSRNHEMNKEIIQSIYKEKTSEEFRALITSLNN</sequence>
<dbReference type="Proteomes" id="UP001356704">
    <property type="component" value="Unassembled WGS sequence"/>
</dbReference>
<gene>
    <name evidence="2" type="ORF">V1468_10795</name>
</gene>